<dbReference type="AlphaFoldDB" id="A0A1Y3MTB1"/>
<accession>A0A1Y3MTB1</accession>
<comment type="caution">
    <text evidence="1">The sequence shown here is derived from an EMBL/GenBank/DDBJ whole genome shotgun (WGS) entry which is preliminary data.</text>
</comment>
<protein>
    <submittedName>
        <fullName evidence="1">Permease</fullName>
    </submittedName>
</protein>
<reference evidence="1 2" key="1">
    <citation type="submission" date="2017-02" db="EMBL/GenBank/DDBJ databases">
        <title>Bacillus pseudomycoides isolate FSL K6-0042.</title>
        <authorList>
            <person name="Kovac J."/>
        </authorList>
    </citation>
    <scope>NUCLEOTIDE SEQUENCE [LARGE SCALE GENOMIC DNA]</scope>
    <source>
        <strain evidence="1 2">FSL K6-0042</strain>
    </source>
</reference>
<proteinExistence type="predicted"/>
<dbReference type="Proteomes" id="UP000195321">
    <property type="component" value="Unassembled WGS sequence"/>
</dbReference>
<name>A0A1Y3MTB1_9BACI</name>
<sequence>MDEMKPHKKKRLRKKKRNRKTFKQIVFQCWINIKKFFKVLFVLVLFGAFWGSCYYIFDKVSHREFTVYLALAFIICFMLSYILGHIISKVKDWNFSNADADFNGDIGGCLLALILFPLFLLLFGVTYFGVNYIIYKITGNKKFNSFSKEP</sequence>
<gene>
    <name evidence="1" type="ORF">BW425_03695</name>
</gene>
<dbReference type="EMBL" id="MWPX01000002">
    <property type="protein sequence ID" value="OUM50333.1"/>
    <property type="molecule type" value="Genomic_DNA"/>
</dbReference>
<evidence type="ECO:0000313" key="1">
    <source>
        <dbReference type="EMBL" id="OUM50333.1"/>
    </source>
</evidence>
<evidence type="ECO:0000313" key="2">
    <source>
        <dbReference type="Proteomes" id="UP000195321"/>
    </source>
</evidence>
<organism evidence="1 2">
    <name type="scientific">Bacillus pseudomycoides</name>
    <dbReference type="NCBI Taxonomy" id="64104"/>
    <lineage>
        <taxon>Bacteria</taxon>
        <taxon>Bacillati</taxon>
        <taxon>Bacillota</taxon>
        <taxon>Bacilli</taxon>
        <taxon>Bacillales</taxon>
        <taxon>Bacillaceae</taxon>
        <taxon>Bacillus</taxon>
        <taxon>Bacillus cereus group</taxon>
    </lineage>
</organism>